<organism evidence="2 3">
    <name type="scientific">Candidatus Nephthysia bennettiae</name>
    <dbReference type="NCBI Taxonomy" id="3127016"/>
    <lineage>
        <taxon>Bacteria</taxon>
        <taxon>Bacillati</taxon>
        <taxon>Candidatus Dormiibacterota</taxon>
        <taxon>Candidatus Dormibacteria</taxon>
        <taxon>Candidatus Dormibacterales</taxon>
        <taxon>Candidatus Dormibacteraceae</taxon>
        <taxon>Candidatus Nephthysia</taxon>
    </lineage>
</organism>
<dbReference type="AlphaFoldDB" id="A0A934N7R5"/>
<sequence>MRKTGESYAAARSRLDRSPALPLHVTNGDSTAAGLRQGGVSGEVLPWRDVLHEGPVPSLAPAALARVRARFLAEATGISIEPTYRDLRRRDARLAAAGDEVVLWFEADVYDQLQLVQVLDRLARDRQRKLTLVAVGEYPGVAHFGGLGELPGAELMALRETAATTVDRAALELARRAWTAFTAPNPHGLSGLSREHSPVLRHLGEALQRLLQEHPWVDDGLSLTERRILQAIAEGAATREDVFRGVWRLERRPFLGDIWCFRTLDGLRGGGLVTGGPPLALSTLGEAVLAGRADRVELVGLDRWIGGVHLAAPAHWRWDPRREALVGQGNGLPPAAQGEDVRW</sequence>
<protein>
    <submittedName>
        <fullName evidence="2">DUF1835 domain-containing protein</fullName>
    </submittedName>
</protein>
<gene>
    <name evidence="2" type="ORF">JF922_11995</name>
</gene>
<accession>A0A934N7R5</accession>
<dbReference type="InterPro" id="IPR014973">
    <property type="entry name" value="DUF1835"/>
</dbReference>
<proteinExistence type="predicted"/>
<dbReference type="Pfam" id="PF08874">
    <property type="entry name" value="DUF1835"/>
    <property type="match status" value="1"/>
</dbReference>
<dbReference type="Proteomes" id="UP000612893">
    <property type="component" value="Unassembled WGS sequence"/>
</dbReference>
<dbReference type="EMBL" id="JAEKNR010000126">
    <property type="protein sequence ID" value="MBJ7598791.1"/>
    <property type="molecule type" value="Genomic_DNA"/>
</dbReference>
<feature type="domain" description="DUF1835" evidence="1">
    <location>
        <begin position="23"/>
        <end position="126"/>
    </location>
</feature>
<evidence type="ECO:0000313" key="2">
    <source>
        <dbReference type="EMBL" id="MBJ7598791.1"/>
    </source>
</evidence>
<evidence type="ECO:0000259" key="1">
    <source>
        <dbReference type="Pfam" id="PF08874"/>
    </source>
</evidence>
<comment type="caution">
    <text evidence="2">The sequence shown here is derived from an EMBL/GenBank/DDBJ whole genome shotgun (WGS) entry which is preliminary data.</text>
</comment>
<reference evidence="2" key="1">
    <citation type="submission" date="2020-10" db="EMBL/GenBank/DDBJ databases">
        <title>Ca. Dormibacterota MAGs.</title>
        <authorList>
            <person name="Montgomery K."/>
        </authorList>
    </citation>
    <scope>NUCLEOTIDE SEQUENCE [LARGE SCALE GENOMIC DNA]</scope>
    <source>
        <strain evidence="2">SC8812_S17_10</strain>
    </source>
</reference>
<keyword evidence="3" id="KW-1185">Reference proteome</keyword>
<name>A0A934N7R5_9BACT</name>
<evidence type="ECO:0000313" key="3">
    <source>
        <dbReference type="Proteomes" id="UP000612893"/>
    </source>
</evidence>